<dbReference type="InterPro" id="IPR005887">
    <property type="entry name" value="GH92_a_mannosidase_put"/>
</dbReference>
<dbReference type="GO" id="GO:0005975">
    <property type="term" value="P:carbohydrate metabolic process"/>
    <property type="evidence" value="ECO:0007669"/>
    <property type="project" value="InterPro"/>
</dbReference>
<dbReference type="GO" id="GO:0030246">
    <property type="term" value="F:carbohydrate binding"/>
    <property type="evidence" value="ECO:0007669"/>
    <property type="project" value="InterPro"/>
</dbReference>
<protein>
    <submittedName>
        <fullName evidence="7">Glycoside hydrolase family 92 protein</fullName>
    </submittedName>
</protein>
<feature type="domain" description="Glycosyl hydrolase family 92" evidence="5">
    <location>
        <begin position="287"/>
        <end position="747"/>
    </location>
</feature>
<dbReference type="InterPro" id="IPR041371">
    <property type="entry name" value="GH92_N"/>
</dbReference>
<dbReference type="PANTHER" id="PTHR12143:SF39">
    <property type="entry name" value="SECRETED PROTEIN"/>
    <property type="match status" value="1"/>
</dbReference>
<comment type="subunit">
    <text evidence="2">Monomer.</text>
</comment>
<dbReference type="FunFam" id="3.30.2080.10:FF:000001">
    <property type="entry name" value="Alpha-1,2-mannosidase subfamily"/>
    <property type="match status" value="1"/>
</dbReference>
<evidence type="ECO:0000256" key="1">
    <source>
        <dbReference type="ARBA" id="ARBA00001913"/>
    </source>
</evidence>
<dbReference type="AlphaFoldDB" id="A0A4R0NIB0"/>
<comment type="cofactor">
    <cofactor evidence="1">
        <name>Ca(2+)</name>
        <dbReference type="ChEBI" id="CHEBI:29108"/>
    </cofactor>
</comment>
<dbReference type="Gene3D" id="1.20.1050.60">
    <property type="entry name" value="alpha-1,2-mannosidase"/>
    <property type="match status" value="1"/>
</dbReference>
<dbReference type="FunFam" id="1.20.1050.60:FF:000001">
    <property type="entry name" value="Putative alpha-1,2-mannosidase"/>
    <property type="match status" value="1"/>
</dbReference>
<dbReference type="Pfam" id="PF07971">
    <property type="entry name" value="Glyco_hydro_92"/>
    <property type="match status" value="1"/>
</dbReference>
<sequence>MYKQEFFKFRYGIKAAFLCLCVFAFHVQFLKAQEFTKYVNPFIGTGGHGHTFPGATRPFGMVQLSPDTFNEGWDWVSGYHASDRSIMGFSHTHLSGTGRGDLLDILVMPGTGPIQLFPGDKQKTKDGYRSGFDKKTEKASPGYYAVFLEDYKILAELTTSKRVGFHRYTFPKSDQSHVLFDLFHGFKNDSVLLTGIQLKNNSLITGFRKSKGWAEGKEKDFANEHIFFAARFSKPFNSSVIAKNGLRIAGNDVVTGKDLKVVLNFNTKAQEAILIKVGISYVSEQAALANLDAEIHDWDFDRVKREAEKEWDDALKVIEVKDQGESNKTVFYTALYHTMIAPYLYSDADGKYRGFDDKIHTAKDFDQYTVFSLWDTFRAAHPLFTITRPEKVNHFIKSMLSQYQESGLLPVWPLVGSETNCMIGYHAIPVITDAYFKGFRSYDVNLAYKAIKASAMQDQFGIQYLKKFNYVPTDLENKSVSKTLEYAYDDWCIAQLAKALGKTSDYAYFSKRAKAYANVFDPKTGFMRGKKADGTFNPGFDPSFASYGYSDFIEGNSWQYSWFVPHDVQGLIHLMGGKDKFTQKLDELFVQKSNSNHDKPIDITGLIGEYAHGNEPSHHVAYLYNEVGQPWKTQEKVQEICNRFYTNQPDGLSGNEDCGQMSAWYVFSAMGFYPVNPADGKYSLGVPLFKALNVKLGNKTFKIKAPALSPVNRYVQAVRLNGKLIDRSWINHQEIKDGAELEFVMGPGINAKSLR</sequence>
<evidence type="ECO:0000313" key="7">
    <source>
        <dbReference type="EMBL" id="TCC99527.1"/>
    </source>
</evidence>
<dbReference type="FunFam" id="1.20.1610.10:FF:000001">
    <property type="entry name" value="Putative alpha-1,2-mannosidase"/>
    <property type="match status" value="1"/>
</dbReference>
<evidence type="ECO:0000313" key="8">
    <source>
        <dbReference type="Proteomes" id="UP000291117"/>
    </source>
</evidence>
<accession>A0A4R0NIB0</accession>
<feature type="domain" description="Glycosyl hydrolase family 92 N-terminal" evidence="6">
    <location>
        <begin position="38"/>
        <end position="280"/>
    </location>
</feature>
<dbReference type="NCBIfam" id="TIGR01180">
    <property type="entry name" value="aman2_put"/>
    <property type="match status" value="1"/>
</dbReference>
<gene>
    <name evidence="7" type="ORF">EZ444_02295</name>
</gene>
<organism evidence="7 8">
    <name type="scientific">Pedobacter hiemivivus</name>
    <dbReference type="NCBI Taxonomy" id="2530454"/>
    <lineage>
        <taxon>Bacteria</taxon>
        <taxon>Pseudomonadati</taxon>
        <taxon>Bacteroidota</taxon>
        <taxon>Sphingobacteriia</taxon>
        <taxon>Sphingobacteriales</taxon>
        <taxon>Sphingobacteriaceae</taxon>
        <taxon>Pedobacter</taxon>
    </lineage>
</organism>
<dbReference type="InterPro" id="IPR012939">
    <property type="entry name" value="Glyco_hydro_92"/>
</dbReference>
<evidence type="ECO:0000256" key="2">
    <source>
        <dbReference type="ARBA" id="ARBA00011245"/>
    </source>
</evidence>
<dbReference type="OrthoDB" id="9758101at2"/>
<reference evidence="7 8" key="1">
    <citation type="submission" date="2019-02" db="EMBL/GenBank/DDBJ databases">
        <title>Pedobacter sp. RP-3-8 sp. nov., isolated from Arctic soil.</title>
        <authorList>
            <person name="Dahal R.H."/>
        </authorList>
    </citation>
    <scope>NUCLEOTIDE SEQUENCE [LARGE SCALE GENOMIC DNA]</scope>
    <source>
        <strain evidence="7 8">RP-3-8</strain>
    </source>
</reference>
<proteinExistence type="predicted"/>
<dbReference type="Pfam" id="PF17678">
    <property type="entry name" value="Glyco_hydro_92N"/>
    <property type="match status" value="1"/>
</dbReference>
<keyword evidence="7" id="KW-0378">Hydrolase</keyword>
<dbReference type="Proteomes" id="UP000291117">
    <property type="component" value="Unassembled WGS sequence"/>
</dbReference>
<dbReference type="RefSeq" id="WP_131606819.1">
    <property type="nucleotide sequence ID" value="NZ_SJSM01000001.1"/>
</dbReference>
<dbReference type="PANTHER" id="PTHR12143">
    <property type="entry name" value="PEPTIDE N-GLYCANASE PNGASE -RELATED"/>
    <property type="match status" value="1"/>
</dbReference>
<dbReference type="Gene3D" id="1.20.1610.10">
    <property type="entry name" value="alpha-1,2-mannosidases domains"/>
    <property type="match status" value="1"/>
</dbReference>
<evidence type="ECO:0000256" key="4">
    <source>
        <dbReference type="SAM" id="SignalP"/>
    </source>
</evidence>
<name>A0A4R0NIB0_9SPHI</name>
<keyword evidence="3" id="KW-0106">Calcium</keyword>
<dbReference type="GO" id="GO:0005829">
    <property type="term" value="C:cytosol"/>
    <property type="evidence" value="ECO:0007669"/>
    <property type="project" value="TreeGrafter"/>
</dbReference>
<dbReference type="Gene3D" id="3.30.2080.10">
    <property type="entry name" value="GH92 mannosidase domain"/>
    <property type="match status" value="1"/>
</dbReference>
<dbReference type="GO" id="GO:0000224">
    <property type="term" value="F:peptide-N4-(N-acetyl-beta-glucosaminyl)asparagine amidase activity"/>
    <property type="evidence" value="ECO:0007669"/>
    <property type="project" value="TreeGrafter"/>
</dbReference>
<evidence type="ECO:0000259" key="6">
    <source>
        <dbReference type="Pfam" id="PF17678"/>
    </source>
</evidence>
<feature type="chain" id="PRO_5020701382" evidence="4">
    <location>
        <begin position="33"/>
        <end position="755"/>
    </location>
</feature>
<keyword evidence="8" id="KW-1185">Reference proteome</keyword>
<keyword evidence="4" id="KW-0732">Signal</keyword>
<dbReference type="EMBL" id="SJSM01000001">
    <property type="protein sequence ID" value="TCC99527.1"/>
    <property type="molecule type" value="Genomic_DNA"/>
</dbReference>
<comment type="caution">
    <text evidence="7">The sequence shown here is derived from an EMBL/GenBank/DDBJ whole genome shotgun (WGS) entry which is preliminary data.</text>
</comment>
<dbReference type="InterPro" id="IPR008928">
    <property type="entry name" value="6-hairpin_glycosidase_sf"/>
</dbReference>
<dbReference type="Gene3D" id="2.70.98.10">
    <property type="match status" value="1"/>
</dbReference>
<evidence type="ECO:0000259" key="5">
    <source>
        <dbReference type="Pfam" id="PF07971"/>
    </source>
</evidence>
<dbReference type="InterPro" id="IPR050883">
    <property type="entry name" value="PNGase"/>
</dbReference>
<dbReference type="InterPro" id="IPR014718">
    <property type="entry name" value="GH-type_carb-bd"/>
</dbReference>
<dbReference type="GO" id="GO:0006516">
    <property type="term" value="P:glycoprotein catabolic process"/>
    <property type="evidence" value="ECO:0007669"/>
    <property type="project" value="TreeGrafter"/>
</dbReference>
<feature type="signal peptide" evidence="4">
    <location>
        <begin position="1"/>
        <end position="32"/>
    </location>
</feature>
<evidence type="ECO:0000256" key="3">
    <source>
        <dbReference type="ARBA" id="ARBA00022837"/>
    </source>
</evidence>
<dbReference type="SUPFAM" id="SSF48208">
    <property type="entry name" value="Six-hairpin glycosidases"/>
    <property type="match status" value="1"/>
</dbReference>